<keyword evidence="4 13" id="KW-0812">Transmembrane</keyword>
<dbReference type="AlphaFoldDB" id="A0AAD9R5H4"/>
<protein>
    <submittedName>
        <fullName evidence="15">Potassium voltage-gated channel subfamily A member 1</fullName>
    </submittedName>
</protein>
<dbReference type="EMBL" id="JARQWQ010000002">
    <property type="protein sequence ID" value="KAK2573429.1"/>
    <property type="molecule type" value="Genomic_DNA"/>
</dbReference>
<feature type="transmembrane region" description="Helical" evidence="13">
    <location>
        <begin position="298"/>
        <end position="319"/>
    </location>
</feature>
<evidence type="ECO:0000256" key="6">
    <source>
        <dbReference type="ARBA" id="ARBA00022882"/>
    </source>
</evidence>
<keyword evidence="3" id="KW-0633">Potassium transport</keyword>
<reference evidence="15" key="1">
    <citation type="journal article" date="2023" name="G3 (Bethesda)">
        <title>Whole genome assembly and annotation of the endangered Caribbean coral Acropora cervicornis.</title>
        <authorList>
            <person name="Selwyn J.D."/>
            <person name="Vollmer S.V."/>
        </authorList>
    </citation>
    <scope>NUCLEOTIDE SEQUENCE</scope>
    <source>
        <strain evidence="15">K2</strain>
    </source>
</reference>
<dbReference type="SUPFAM" id="SSF54695">
    <property type="entry name" value="POZ domain"/>
    <property type="match status" value="1"/>
</dbReference>
<evidence type="ECO:0000256" key="13">
    <source>
        <dbReference type="SAM" id="Phobius"/>
    </source>
</evidence>
<proteinExistence type="predicted"/>
<organism evidence="15 16">
    <name type="scientific">Acropora cervicornis</name>
    <name type="common">Staghorn coral</name>
    <dbReference type="NCBI Taxonomy" id="6130"/>
    <lineage>
        <taxon>Eukaryota</taxon>
        <taxon>Metazoa</taxon>
        <taxon>Cnidaria</taxon>
        <taxon>Anthozoa</taxon>
        <taxon>Hexacorallia</taxon>
        <taxon>Scleractinia</taxon>
        <taxon>Astrocoeniina</taxon>
        <taxon>Acroporidae</taxon>
        <taxon>Acropora</taxon>
    </lineage>
</organism>
<reference evidence="15" key="2">
    <citation type="journal article" date="2023" name="Science">
        <title>Genomic signatures of disease resistance in endangered staghorn corals.</title>
        <authorList>
            <person name="Vollmer S.V."/>
            <person name="Selwyn J.D."/>
            <person name="Despard B.A."/>
            <person name="Roesel C.L."/>
        </authorList>
    </citation>
    <scope>NUCLEOTIDE SEQUENCE</scope>
    <source>
        <strain evidence="15">K2</strain>
    </source>
</reference>
<comment type="caution">
    <text evidence="15">The sequence shown here is derived from an EMBL/GenBank/DDBJ whole genome shotgun (WGS) entry which is preliminary data.</text>
</comment>
<feature type="region of interest" description="Disordered" evidence="12">
    <location>
        <begin position="401"/>
        <end position="427"/>
    </location>
</feature>
<evidence type="ECO:0000313" key="15">
    <source>
        <dbReference type="EMBL" id="KAK2573429.1"/>
    </source>
</evidence>
<evidence type="ECO:0000256" key="5">
    <source>
        <dbReference type="ARBA" id="ARBA00022826"/>
    </source>
</evidence>
<dbReference type="PANTHER" id="PTHR11537">
    <property type="entry name" value="VOLTAGE-GATED POTASSIUM CHANNEL"/>
    <property type="match status" value="1"/>
</dbReference>
<keyword evidence="2" id="KW-0813">Transport</keyword>
<dbReference type="InterPro" id="IPR005821">
    <property type="entry name" value="Ion_trans_dom"/>
</dbReference>
<gene>
    <name evidence="15" type="ORF">P5673_001081</name>
</gene>
<name>A0AAD9R5H4_ACRCE</name>
<dbReference type="InterPro" id="IPR003968">
    <property type="entry name" value="K_chnl_volt-dep_Kv"/>
</dbReference>
<feature type="transmembrane region" description="Helical" evidence="13">
    <location>
        <begin position="230"/>
        <end position="252"/>
    </location>
</feature>
<dbReference type="InterPro" id="IPR011333">
    <property type="entry name" value="SKP1/BTB/POZ_sf"/>
</dbReference>
<evidence type="ECO:0000256" key="4">
    <source>
        <dbReference type="ARBA" id="ARBA00022692"/>
    </source>
</evidence>
<dbReference type="PANTHER" id="PTHR11537:SF113">
    <property type="entry name" value="POTASSIUM VOLTAGE-GATED CHANNEL PROTEIN SHAKER"/>
    <property type="match status" value="1"/>
</dbReference>
<evidence type="ECO:0000313" key="16">
    <source>
        <dbReference type="Proteomes" id="UP001249851"/>
    </source>
</evidence>
<evidence type="ECO:0000256" key="1">
    <source>
        <dbReference type="ARBA" id="ARBA00004141"/>
    </source>
</evidence>
<dbReference type="Pfam" id="PF00520">
    <property type="entry name" value="Ion_trans"/>
    <property type="match status" value="1"/>
</dbReference>
<dbReference type="SMART" id="SM00225">
    <property type="entry name" value="BTB"/>
    <property type="match status" value="1"/>
</dbReference>
<evidence type="ECO:0000256" key="7">
    <source>
        <dbReference type="ARBA" id="ARBA00022958"/>
    </source>
</evidence>
<dbReference type="Proteomes" id="UP001249851">
    <property type="component" value="Unassembled WGS sequence"/>
</dbReference>
<evidence type="ECO:0000256" key="8">
    <source>
        <dbReference type="ARBA" id="ARBA00022989"/>
    </source>
</evidence>
<dbReference type="InterPro" id="IPR003131">
    <property type="entry name" value="T1-type_BTB"/>
</dbReference>
<dbReference type="FunFam" id="1.10.287.70:FF:000028">
    <property type="entry name" value="potassium voltage-gated channel subfamily D member 3"/>
    <property type="match status" value="1"/>
</dbReference>
<evidence type="ECO:0000256" key="2">
    <source>
        <dbReference type="ARBA" id="ARBA00022448"/>
    </source>
</evidence>
<dbReference type="Gene3D" id="1.20.120.350">
    <property type="entry name" value="Voltage-gated potassium channels. Chain C"/>
    <property type="match status" value="1"/>
</dbReference>
<evidence type="ECO:0000256" key="10">
    <source>
        <dbReference type="ARBA" id="ARBA00023136"/>
    </source>
</evidence>
<keyword evidence="5" id="KW-0631">Potassium channel</keyword>
<dbReference type="InterPro" id="IPR003972">
    <property type="entry name" value="K_chnl_volt-dep_Kv1"/>
</dbReference>
<evidence type="ECO:0000256" key="9">
    <source>
        <dbReference type="ARBA" id="ARBA00023065"/>
    </source>
</evidence>
<evidence type="ECO:0000259" key="14">
    <source>
        <dbReference type="SMART" id="SM00225"/>
    </source>
</evidence>
<evidence type="ECO:0000256" key="11">
    <source>
        <dbReference type="ARBA" id="ARBA00023303"/>
    </source>
</evidence>
<dbReference type="GO" id="GO:0051260">
    <property type="term" value="P:protein homooligomerization"/>
    <property type="evidence" value="ECO:0007669"/>
    <property type="project" value="InterPro"/>
</dbReference>
<keyword evidence="11" id="KW-0407">Ion channel</keyword>
<feature type="domain" description="BTB" evidence="14">
    <location>
        <begin position="19"/>
        <end position="119"/>
    </location>
</feature>
<dbReference type="GO" id="GO:0005251">
    <property type="term" value="F:delayed rectifier potassium channel activity"/>
    <property type="evidence" value="ECO:0007669"/>
    <property type="project" value="TreeGrafter"/>
</dbReference>
<keyword evidence="7" id="KW-0630">Potassium</keyword>
<dbReference type="PRINTS" id="PR01491">
    <property type="entry name" value="KVCHANNEL"/>
</dbReference>
<accession>A0AAD9R5H4</accession>
<feature type="transmembrane region" description="Helical" evidence="13">
    <location>
        <begin position="149"/>
        <end position="170"/>
    </location>
</feature>
<dbReference type="InterPro" id="IPR028325">
    <property type="entry name" value="VG_K_chnl"/>
</dbReference>
<dbReference type="SUPFAM" id="SSF81324">
    <property type="entry name" value="Voltage-gated potassium channels"/>
    <property type="match status" value="1"/>
</dbReference>
<sequence>MEMNSTAENDPVFNPISDDRVVINVSGMIFETRKNTLSCFPQTLLGNEEKRRQFYVAELDEYFFNRNRAAFEAILYYYQSRGRLKRPVDVPMCIFKREIEFFQLGDDVLSDIRMKEGYITLHTENREYPKNKLQRMIWELFDQPDTSTLASFLAIFSVVIILLAIVLSILETVPSIKPKKITSGNTTNFTTAEISTGIRSTWFLSELAFNAWFTFEYLVRLITCPNKFQFFTSLLNFIDLAAIAPFYIMLLLDSSKTTSVSVLRILRIVRVFRIFKLSRYSKSLQIIGYCVLESVRELGLLILCLFFSVVVSASLLYYIELGSTNTDFISVPATFWFSLQTITTIGYGDMVPHDPFAKLVSAACAIFGAVTLALPVLTFVSNFNTLYYKNVMEVKEENHIEKRETSETSEIEIESLLSTNEERREEK</sequence>
<keyword evidence="9" id="KW-0406">Ion transport</keyword>
<evidence type="ECO:0000256" key="3">
    <source>
        <dbReference type="ARBA" id="ARBA00022538"/>
    </source>
</evidence>
<dbReference type="InterPro" id="IPR000210">
    <property type="entry name" value="BTB/POZ_dom"/>
</dbReference>
<dbReference type="Gene3D" id="1.10.287.70">
    <property type="match status" value="1"/>
</dbReference>
<dbReference type="PRINTS" id="PR01496">
    <property type="entry name" value="SHAKERCHANEL"/>
</dbReference>
<keyword evidence="6" id="KW-0851">Voltage-gated channel</keyword>
<keyword evidence="8 13" id="KW-1133">Transmembrane helix</keyword>
<evidence type="ECO:0000256" key="12">
    <source>
        <dbReference type="SAM" id="MobiDB-lite"/>
    </source>
</evidence>
<feature type="transmembrane region" description="Helical" evidence="13">
    <location>
        <begin position="359"/>
        <end position="380"/>
    </location>
</feature>
<dbReference type="PRINTS" id="PR00169">
    <property type="entry name" value="KCHANNEL"/>
</dbReference>
<dbReference type="FunFam" id="1.20.120.350:FF:000074">
    <property type="entry name" value="SHaW family of potassium channels"/>
    <property type="match status" value="1"/>
</dbReference>
<keyword evidence="10 13" id="KW-0472">Membrane</keyword>
<dbReference type="GO" id="GO:0008076">
    <property type="term" value="C:voltage-gated potassium channel complex"/>
    <property type="evidence" value="ECO:0007669"/>
    <property type="project" value="InterPro"/>
</dbReference>
<dbReference type="InterPro" id="IPR027359">
    <property type="entry name" value="Volt_channel_dom_sf"/>
</dbReference>
<dbReference type="GO" id="GO:0001508">
    <property type="term" value="P:action potential"/>
    <property type="evidence" value="ECO:0007669"/>
    <property type="project" value="TreeGrafter"/>
</dbReference>
<comment type="subcellular location">
    <subcellularLocation>
        <location evidence="1">Membrane</location>
        <topology evidence="1">Multi-pass membrane protein</topology>
    </subcellularLocation>
</comment>
<dbReference type="Gene3D" id="3.30.710.10">
    <property type="entry name" value="Potassium Channel Kv1.1, Chain A"/>
    <property type="match status" value="1"/>
</dbReference>
<keyword evidence="16" id="KW-1185">Reference proteome</keyword>
<dbReference type="Pfam" id="PF02214">
    <property type="entry name" value="BTB_2"/>
    <property type="match status" value="1"/>
</dbReference>